<evidence type="ECO:0000256" key="3">
    <source>
        <dbReference type="ARBA" id="ARBA00022837"/>
    </source>
</evidence>
<evidence type="ECO:0000256" key="7">
    <source>
        <dbReference type="SAM" id="Phobius"/>
    </source>
</evidence>
<dbReference type="GO" id="GO:0005509">
    <property type="term" value="F:calcium ion binding"/>
    <property type="evidence" value="ECO:0007669"/>
    <property type="project" value="InterPro"/>
</dbReference>
<keyword evidence="2 7" id="KW-0812">Transmembrane</keyword>
<keyword evidence="3" id="KW-0106">Calcium</keyword>
<gene>
    <name evidence="9" type="ORF">SEMRO_83_G044180.1</name>
</gene>
<organism evidence="9 10">
    <name type="scientific">Seminavis robusta</name>
    <dbReference type="NCBI Taxonomy" id="568900"/>
    <lineage>
        <taxon>Eukaryota</taxon>
        <taxon>Sar</taxon>
        <taxon>Stramenopiles</taxon>
        <taxon>Ochrophyta</taxon>
        <taxon>Bacillariophyta</taxon>
        <taxon>Bacillariophyceae</taxon>
        <taxon>Bacillariophycidae</taxon>
        <taxon>Naviculales</taxon>
        <taxon>Naviculaceae</taxon>
        <taxon>Seminavis</taxon>
    </lineage>
</organism>
<keyword evidence="4 7" id="KW-1133">Transmembrane helix</keyword>
<dbReference type="InterPro" id="IPR013714">
    <property type="entry name" value="Golgi_TVP15"/>
</dbReference>
<dbReference type="PANTHER" id="PTHR28128:SF1">
    <property type="entry name" value="GOLGI APPARATUS MEMBRANE PROTEIN TVP15"/>
    <property type="match status" value="1"/>
</dbReference>
<feature type="domain" description="EF-hand" evidence="8">
    <location>
        <begin position="210"/>
        <end position="245"/>
    </location>
</feature>
<dbReference type="PANTHER" id="PTHR28128">
    <property type="entry name" value="GOLGI APPARATUS MEMBRANE PROTEIN TVP15"/>
    <property type="match status" value="1"/>
</dbReference>
<sequence length="289" mass="32328">MMSKLFNYGSTGDGSSESTPIIPSSITSGDALDPKKLLDNAKSEAVIAGTHVVNESYKKIQRLQENSPFSFRVLAVVGGLAMIVSNILLILGRLLTFNFTGAIISFYCVVFGVIIVLLEAHVTTSYDDENSEQSYINGQRLQQNVRYYAKFLEFTWGRGLLYFFVGTLQLSNWNILDVAVGGFMMFVGVTACIAGVKSAYELRRLRETIKDEQELRDMFDKYDKDGNGHLGMQELTMFINEAGIPMSQNEITSAYMALNRKLDDKLSYEELVAWWTRPSSGPLNIRLSV</sequence>
<feature type="transmembrane region" description="Helical" evidence="7">
    <location>
        <begin position="147"/>
        <end position="166"/>
    </location>
</feature>
<dbReference type="EMBL" id="CAICTM010000082">
    <property type="protein sequence ID" value="CAB9500395.1"/>
    <property type="molecule type" value="Genomic_DNA"/>
</dbReference>
<accession>A0A9N8H5U2</accession>
<dbReference type="PROSITE" id="PS00018">
    <property type="entry name" value="EF_HAND_1"/>
    <property type="match status" value="1"/>
</dbReference>
<evidence type="ECO:0000256" key="1">
    <source>
        <dbReference type="ARBA" id="ARBA00004141"/>
    </source>
</evidence>
<keyword evidence="5 7" id="KW-0472">Membrane</keyword>
<comment type="subcellular location">
    <subcellularLocation>
        <location evidence="1">Membrane</location>
        <topology evidence="1">Multi-pass membrane protein</topology>
    </subcellularLocation>
</comment>
<dbReference type="InterPro" id="IPR011992">
    <property type="entry name" value="EF-hand-dom_pair"/>
</dbReference>
<dbReference type="SUPFAM" id="SSF47473">
    <property type="entry name" value="EF-hand"/>
    <property type="match status" value="1"/>
</dbReference>
<feature type="transmembrane region" description="Helical" evidence="7">
    <location>
        <begin position="97"/>
        <end position="118"/>
    </location>
</feature>
<evidence type="ECO:0000256" key="5">
    <source>
        <dbReference type="ARBA" id="ARBA00023136"/>
    </source>
</evidence>
<evidence type="ECO:0000256" key="2">
    <source>
        <dbReference type="ARBA" id="ARBA00022692"/>
    </source>
</evidence>
<dbReference type="OrthoDB" id="6081786at2759"/>
<dbReference type="GO" id="GO:0016020">
    <property type="term" value="C:membrane"/>
    <property type="evidence" value="ECO:0007669"/>
    <property type="project" value="UniProtKB-SubCell"/>
</dbReference>
<dbReference type="InterPro" id="IPR002048">
    <property type="entry name" value="EF_hand_dom"/>
</dbReference>
<keyword evidence="10" id="KW-1185">Reference proteome</keyword>
<evidence type="ECO:0000313" key="10">
    <source>
        <dbReference type="Proteomes" id="UP001153069"/>
    </source>
</evidence>
<feature type="transmembrane region" description="Helical" evidence="7">
    <location>
        <begin position="178"/>
        <end position="196"/>
    </location>
</feature>
<feature type="transmembrane region" description="Helical" evidence="7">
    <location>
        <begin position="69"/>
        <end position="91"/>
    </location>
</feature>
<dbReference type="AlphaFoldDB" id="A0A9N8H5U2"/>
<dbReference type="CDD" id="cd00051">
    <property type="entry name" value="EFh"/>
    <property type="match status" value="1"/>
</dbReference>
<evidence type="ECO:0000313" key="9">
    <source>
        <dbReference type="EMBL" id="CAB9500395.1"/>
    </source>
</evidence>
<dbReference type="Pfam" id="PF08507">
    <property type="entry name" value="COPI_assoc"/>
    <property type="match status" value="1"/>
</dbReference>
<protein>
    <submittedName>
        <fullName evidence="9">COPI associated protein</fullName>
    </submittedName>
</protein>
<proteinExistence type="predicted"/>
<reference evidence="9" key="1">
    <citation type="submission" date="2020-06" db="EMBL/GenBank/DDBJ databases">
        <authorList>
            <consortium name="Plant Systems Biology data submission"/>
        </authorList>
    </citation>
    <scope>NUCLEOTIDE SEQUENCE</scope>
    <source>
        <strain evidence="9">D6</strain>
    </source>
</reference>
<dbReference type="SMART" id="SM00054">
    <property type="entry name" value="EFh"/>
    <property type="match status" value="1"/>
</dbReference>
<dbReference type="Gene3D" id="1.10.238.10">
    <property type="entry name" value="EF-hand"/>
    <property type="match status" value="1"/>
</dbReference>
<evidence type="ECO:0000259" key="8">
    <source>
        <dbReference type="PROSITE" id="PS50222"/>
    </source>
</evidence>
<evidence type="ECO:0000256" key="4">
    <source>
        <dbReference type="ARBA" id="ARBA00022989"/>
    </source>
</evidence>
<dbReference type="PROSITE" id="PS50222">
    <property type="entry name" value="EF_HAND_2"/>
    <property type="match status" value="1"/>
</dbReference>
<dbReference type="InterPro" id="IPR018247">
    <property type="entry name" value="EF_Hand_1_Ca_BS"/>
</dbReference>
<feature type="compositionally biased region" description="Low complexity" evidence="6">
    <location>
        <begin position="15"/>
        <end position="27"/>
    </location>
</feature>
<dbReference type="Proteomes" id="UP001153069">
    <property type="component" value="Unassembled WGS sequence"/>
</dbReference>
<feature type="region of interest" description="Disordered" evidence="6">
    <location>
        <begin position="1"/>
        <end position="27"/>
    </location>
</feature>
<name>A0A9N8H5U2_9STRA</name>
<dbReference type="Pfam" id="PF13499">
    <property type="entry name" value="EF-hand_7"/>
    <property type="match status" value="1"/>
</dbReference>
<evidence type="ECO:0000256" key="6">
    <source>
        <dbReference type="SAM" id="MobiDB-lite"/>
    </source>
</evidence>
<comment type="caution">
    <text evidence="9">The sequence shown here is derived from an EMBL/GenBank/DDBJ whole genome shotgun (WGS) entry which is preliminary data.</text>
</comment>